<gene>
    <name evidence="3" type="ORF">CAEBREN_19586</name>
</gene>
<evidence type="ECO:0000256" key="1">
    <source>
        <dbReference type="SAM" id="Phobius"/>
    </source>
</evidence>
<keyword evidence="1" id="KW-1133">Transmembrane helix</keyword>
<reference evidence="4" key="1">
    <citation type="submission" date="2011-07" db="EMBL/GenBank/DDBJ databases">
        <authorList>
            <consortium name="Caenorhabditis brenneri Sequencing and Analysis Consortium"/>
            <person name="Wilson R.K."/>
        </authorList>
    </citation>
    <scope>NUCLEOTIDE SEQUENCE [LARGE SCALE GENOMIC DNA]</scope>
    <source>
        <strain evidence="4">PB2801</strain>
    </source>
</reference>
<sequence length="96" mass="11251">MPNQWTTAPEFTNFLNYIIEQTRNVEAPMIVQRMAREFKEKSGSTDTEKTFVLRLAIKILSFIISLFFRISRLRARIPTFAHIDTNTKVKLLFALN</sequence>
<evidence type="ECO:0000313" key="4">
    <source>
        <dbReference type="Proteomes" id="UP000008068"/>
    </source>
</evidence>
<name>G0NIK9_CAEBE</name>
<organism evidence="4">
    <name type="scientific">Caenorhabditis brenneri</name>
    <name type="common">Nematode worm</name>
    <dbReference type="NCBI Taxonomy" id="135651"/>
    <lineage>
        <taxon>Eukaryota</taxon>
        <taxon>Metazoa</taxon>
        <taxon>Ecdysozoa</taxon>
        <taxon>Nematoda</taxon>
        <taxon>Chromadorea</taxon>
        <taxon>Rhabditida</taxon>
        <taxon>Rhabditina</taxon>
        <taxon>Rhabditomorpha</taxon>
        <taxon>Rhabditoidea</taxon>
        <taxon>Rhabditidae</taxon>
        <taxon>Peloderinae</taxon>
        <taxon>Caenorhabditis</taxon>
    </lineage>
</organism>
<proteinExistence type="predicted"/>
<keyword evidence="1" id="KW-0812">Transmembrane</keyword>
<protein>
    <recommendedName>
        <fullName evidence="2">SPK domain-containing protein</fullName>
    </recommendedName>
</protein>
<dbReference type="HOGENOM" id="CLU_2361554_0_0_1"/>
<keyword evidence="1" id="KW-0472">Membrane</keyword>
<dbReference type="Pfam" id="PF04435">
    <property type="entry name" value="SPK"/>
    <property type="match status" value="1"/>
</dbReference>
<evidence type="ECO:0000313" key="3">
    <source>
        <dbReference type="EMBL" id="EGT31923.1"/>
    </source>
</evidence>
<feature type="domain" description="SPK" evidence="2">
    <location>
        <begin position="14"/>
        <end position="95"/>
    </location>
</feature>
<keyword evidence="4" id="KW-1185">Reference proteome</keyword>
<accession>G0NIK9</accession>
<evidence type="ECO:0000259" key="2">
    <source>
        <dbReference type="Pfam" id="PF04435"/>
    </source>
</evidence>
<dbReference type="AlphaFoldDB" id="G0NIK9"/>
<dbReference type="InterPro" id="IPR006570">
    <property type="entry name" value="SPK_dom"/>
</dbReference>
<dbReference type="InParanoid" id="G0NIK9"/>
<dbReference type="EMBL" id="GL379891">
    <property type="protein sequence ID" value="EGT31923.1"/>
    <property type="molecule type" value="Genomic_DNA"/>
</dbReference>
<feature type="transmembrane region" description="Helical" evidence="1">
    <location>
        <begin position="51"/>
        <end position="68"/>
    </location>
</feature>
<dbReference type="Proteomes" id="UP000008068">
    <property type="component" value="Unassembled WGS sequence"/>
</dbReference>